<evidence type="ECO:0000256" key="2">
    <source>
        <dbReference type="ARBA" id="ARBA00022527"/>
    </source>
</evidence>
<evidence type="ECO:0000256" key="7">
    <source>
        <dbReference type="ARBA" id="ARBA00022840"/>
    </source>
</evidence>
<evidence type="ECO:0000256" key="8">
    <source>
        <dbReference type="ARBA" id="ARBA00022989"/>
    </source>
</evidence>
<keyword evidence="4 13" id="KW-0812">Transmembrane</keyword>
<evidence type="ECO:0000313" key="15">
    <source>
        <dbReference type="EMBL" id="ESW24734.1"/>
    </source>
</evidence>
<dbReference type="EMBL" id="CM002291">
    <property type="protein sequence ID" value="ESW24734.1"/>
    <property type="molecule type" value="Genomic_DNA"/>
</dbReference>
<proteinExistence type="predicted"/>
<evidence type="ECO:0000256" key="3">
    <source>
        <dbReference type="ARBA" id="ARBA00022679"/>
    </source>
</evidence>
<keyword evidence="16" id="KW-1185">Reference proteome</keyword>
<dbReference type="InterPro" id="IPR000719">
    <property type="entry name" value="Prot_kinase_dom"/>
</dbReference>
<dbReference type="PROSITE" id="PS00107">
    <property type="entry name" value="PROTEIN_KINASE_ATP"/>
    <property type="match status" value="1"/>
</dbReference>
<keyword evidence="2" id="KW-0723">Serine/threonine-protein kinase</keyword>
<dbReference type="PANTHER" id="PTHR27009">
    <property type="entry name" value="RUST RESISTANCE KINASE LR10-RELATED"/>
    <property type="match status" value="1"/>
</dbReference>
<organism evidence="15 16">
    <name type="scientific">Phaseolus vulgaris</name>
    <name type="common">Kidney bean</name>
    <name type="synonym">French bean</name>
    <dbReference type="NCBI Taxonomy" id="3885"/>
    <lineage>
        <taxon>Eukaryota</taxon>
        <taxon>Viridiplantae</taxon>
        <taxon>Streptophyta</taxon>
        <taxon>Embryophyta</taxon>
        <taxon>Tracheophyta</taxon>
        <taxon>Spermatophyta</taxon>
        <taxon>Magnoliopsida</taxon>
        <taxon>eudicotyledons</taxon>
        <taxon>Gunneridae</taxon>
        <taxon>Pentapetalae</taxon>
        <taxon>rosids</taxon>
        <taxon>fabids</taxon>
        <taxon>Fabales</taxon>
        <taxon>Fabaceae</taxon>
        <taxon>Papilionoideae</taxon>
        <taxon>50 kb inversion clade</taxon>
        <taxon>NPAAA clade</taxon>
        <taxon>indigoferoid/millettioid clade</taxon>
        <taxon>Phaseoleae</taxon>
        <taxon>Phaseolus</taxon>
    </lineage>
</organism>
<feature type="domain" description="Protein kinase" evidence="14">
    <location>
        <begin position="212"/>
        <end position="332"/>
    </location>
</feature>
<dbReference type="SUPFAM" id="SSF56112">
    <property type="entry name" value="Protein kinase-like (PK-like)"/>
    <property type="match status" value="1"/>
</dbReference>
<evidence type="ECO:0000256" key="1">
    <source>
        <dbReference type="ARBA" id="ARBA00004479"/>
    </source>
</evidence>
<dbReference type="GO" id="GO:0004674">
    <property type="term" value="F:protein serine/threonine kinase activity"/>
    <property type="evidence" value="ECO:0007669"/>
    <property type="project" value="UniProtKB-KW"/>
</dbReference>
<keyword evidence="5" id="KW-0732">Signal</keyword>
<feature type="compositionally biased region" description="Pro residues" evidence="12">
    <location>
        <begin position="102"/>
        <end position="111"/>
    </location>
</feature>
<evidence type="ECO:0000256" key="4">
    <source>
        <dbReference type="ARBA" id="ARBA00022692"/>
    </source>
</evidence>
<dbReference type="Proteomes" id="UP000000226">
    <property type="component" value="Chromosome 4"/>
</dbReference>
<evidence type="ECO:0000256" key="11">
    <source>
        <dbReference type="PROSITE-ProRule" id="PRU10141"/>
    </source>
</evidence>
<feature type="non-terminal residue" evidence="15">
    <location>
        <position position="1"/>
    </location>
</feature>
<dbReference type="Pfam" id="PF07714">
    <property type="entry name" value="PK_Tyr_Ser-Thr"/>
    <property type="match status" value="1"/>
</dbReference>
<dbReference type="Gramene" id="ESW24734">
    <property type="protein sequence ID" value="ESW24734"/>
    <property type="gene ID" value="PHAVU_004G1555001g"/>
</dbReference>
<dbReference type="GO" id="GO:0016020">
    <property type="term" value="C:membrane"/>
    <property type="evidence" value="ECO:0007669"/>
    <property type="project" value="UniProtKB-SubCell"/>
</dbReference>
<dbReference type="GO" id="GO:0004713">
    <property type="term" value="F:protein tyrosine kinase activity"/>
    <property type="evidence" value="ECO:0007669"/>
    <property type="project" value="InterPro"/>
</dbReference>
<evidence type="ECO:0000256" key="13">
    <source>
        <dbReference type="SAM" id="Phobius"/>
    </source>
</evidence>
<feature type="region of interest" description="Disordered" evidence="12">
    <location>
        <begin position="68"/>
        <end position="111"/>
    </location>
</feature>
<dbReference type="InterPro" id="IPR011009">
    <property type="entry name" value="Kinase-like_dom_sf"/>
</dbReference>
<keyword evidence="3" id="KW-0808">Transferase</keyword>
<dbReference type="Gene3D" id="1.10.510.10">
    <property type="entry name" value="Transferase(Phosphotransferase) domain 1"/>
    <property type="match status" value="1"/>
</dbReference>
<keyword evidence="10" id="KW-0325">Glycoprotein</keyword>
<keyword evidence="9 13" id="KW-0472">Membrane</keyword>
<dbReference type="SMART" id="SM00219">
    <property type="entry name" value="TyrKc"/>
    <property type="match status" value="1"/>
</dbReference>
<comment type="subcellular location">
    <subcellularLocation>
        <location evidence="1">Membrane</location>
        <topology evidence="1">Single-pass type I membrane protein</topology>
    </subcellularLocation>
</comment>
<keyword evidence="8 13" id="KW-1133">Transmembrane helix</keyword>
<name>V7C3P0_PHAVU</name>
<dbReference type="InterPro" id="IPR020635">
    <property type="entry name" value="Tyr_kinase_cat_dom"/>
</dbReference>
<evidence type="ECO:0000256" key="10">
    <source>
        <dbReference type="ARBA" id="ARBA00023180"/>
    </source>
</evidence>
<dbReference type="FunFam" id="3.30.200.20:FF:000178">
    <property type="entry name" value="serine/threonine-protein kinase PBS1-like"/>
    <property type="match status" value="1"/>
</dbReference>
<sequence length="332" mass="36586">VKHLWTKNKALDKGNHGGHLKLNNLFMGCEDIKKCSSMTQSPGSDEFAKDTPENDVHRVLSANFRNETSGIGFQYPPPDSPYESIRNETNSSLGANSSASPAPAPAPAPAPVPLPAPSLSISPLSIPTERTTLGKHLFWKSKVIIGITSVGVVMGVFTICIIIYCFRYKLFTPSMKFGLTTKNDQDIEAFLKIHGAESQKRYKFAEVKKMTNFLKVKLGQGGFGEVYKGQLPSGIPVAVKLLNASKRNGEEFINEVASISRTSHVNIVSLLGFCFEGRKKALIYEFMANGSLEKYIYKREAENIISLSWENLYQISIGTARGLEYLHKGCNT</sequence>
<feature type="transmembrane region" description="Helical" evidence="13">
    <location>
        <begin position="143"/>
        <end position="166"/>
    </location>
</feature>
<feature type="binding site" evidence="11">
    <location>
        <position position="240"/>
    </location>
    <ligand>
        <name>ATP</name>
        <dbReference type="ChEBI" id="CHEBI:30616"/>
    </ligand>
</feature>
<evidence type="ECO:0000256" key="6">
    <source>
        <dbReference type="ARBA" id="ARBA00022741"/>
    </source>
</evidence>
<evidence type="ECO:0000313" key="16">
    <source>
        <dbReference type="Proteomes" id="UP000000226"/>
    </source>
</evidence>
<feature type="compositionally biased region" description="Low complexity" evidence="12">
    <location>
        <begin position="91"/>
        <end position="101"/>
    </location>
</feature>
<dbReference type="InterPro" id="IPR001245">
    <property type="entry name" value="Ser-Thr/Tyr_kinase_cat_dom"/>
</dbReference>
<protein>
    <recommendedName>
        <fullName evidence="14">Protein kinase domain-containing protein</fullName>
    </recommendedName>
</protein>
<dbReference type="PROSITE" id="PS50011">
    <property type="entry name" value="PROTEIN_KINASE_DOM"/>
    <property type="match status" value="1"/>
</dbReference>
<reference evidence="16" key="1">
    <citation type="journal article" date="2014" name="Nat. Genet.">
        <title>A reference genome for common bean and genome-wide analysis of dual domestications.</title>
        <authorList>
            <person name="Schmutz J."/>
            <person name="McClean P.E."/>
            <person name="Mamidi S."/>
            <person name="Wu G.A."/>
            <person name="Cannon S.B."/>
            <person name="Grimwood J."/>
            <person name="Jenkins J."/>
            <person name="Shu S."/>
            <person name="Song Q."/>
            <person name="Chavarro C."/>
            <person name="Torres-Torres M."/>
            <person name="Geffroy V."/>
            <person name="Moghaddam S.M."/>
            <person name="Gao D."/>
            <person name="Abernathy B."/>
            <person name="Barry K."/>
            <person name="Blair M."/>
            <person name="Brick M.A."/>
            <person name="Chovatia M."/>
            <person name="Gepts P."/>
            <person name="Goodstein D.M."/>
            <person name="Gonzales M."/>
            <person name="Hellsten U."/>
            <person name="Hyten D.L."/>
            <person name="Jia G."/>
            <person name="Kelly J.D."/>
            <person name="Kudrna D."/>
            <person name="Lee R."/>
            <person name="Richard M.M."/>
            <person name="Miklas P.N."/>
            <person name="Osorno J.M."/>
            <person name="Rodrigues J."/>
            <person name="Thareau V."/>
            <person name="Urrea C.A."/>
            <person name="Wang M."/>
            <person name="Yu Y."/>
            <person name="Zhang M."/>
            <person name="Wing R.A."/>
            <person name="Cregan P.B."/>
            <person name="Rokhsar D.S."/>
            <person name="Jackson S.A."/>
        </authorList>
    </citation>
    <scope>NUCLEOTIDE SEQUENCE [LARGE SCALE GENOMIC DNA]</scope>
    <source>
        <strain evidence="16">cv. G19833</strain>
    </source>
</reference>
<evidence type="ECO:0000256" key="5">
    <source>
        <dbReference type="ARBA" id="ARBA00022729"/>
    </source>
</evidence>
<evidence type="ECO:0000256" key="12">
    <source>
        <dbReference type="SAM" id="MobiDB-lite"/>
    </source>
</evidence>
<accession>V7C3P0</accession>
<gene>
    <name evidence="15" type="ORF">PHAVU_004G1555001g</name>
</gene>
<dbReference type="GO" id="GO:0005524">
    <property type="term" value="F:ATP binding"/>
    <property type="evidence" value="ECO:0007669"/>
    <property type="project" value="UniProtKB-UniRule"/>
</dbReference>
<keyword evidence="6 11" id="KW-0547">Nucleotide-binding</keyword>
<dbReference type="OrthoDB" id="544400at2759"/>
<keyword evidence="7 11" id="KW-0067">ATP-binding</keyword>
<dbReference type="InterPro" id="IPR017441">
    <property type="entry name" value="Protein_kinase_ATP_BS"/>
</dbReference>
<evidence type="ECO:0000259" key="14">
    <source>
        <dbReference type="PROSITE" id="PS50011"/>
    </source>
</evidence>
<dbReference type="InterPro" id="IPR045874">
    <property type="entry name" value="LRK10/LRL21-25-like"/>
</dbReference>
<evidence type="ECO:0000256" key="9">
    <source>
        <dbReference type="ARBA" id="ARBA00023136"/>
    </source>
</evidence>
<keyword evidence="2" id="KW-0418">Kinase</keyword>
<dbReference type="AlphaFoldDB" id="V7C3P0"/>